<comment type="caution">
    <text evidence="9">The sequence shown here is derived from an EMBL/GenBank/DDBJ whole genome shotgun (WGS) entry which is preliminary data.</text>
</comment>
<dbReference type="NCBIfam" id="TIGR04320">
    <property type="entry name" value="Surf_Exclu_PgrA"/>
    <property type="match status" value="1"/>
</dbReference>
<keyword evidence="5" id="KW-0175">Coiled coil</keyword>
<keyword evidence="3 7" id="KW-0732">Signal</keyword>
<accession>A0AAW6XKR8</accession>
<dbReference type="Proteomes" id="UP001232113">
    <property type="component" value="Unassembled WGS sequence"/>
</dbReference>
<sequence>MEEKKIVKKLATATLVSGAMLLAVNKPSTVHAADVDVKNNTNEAQSQKQPEQVVTKDQAQKDVNNAQSERDNAKSQADEAQKNVDKANQDVTSAQKQVEEATKANNSAKEIQKEATPEHINEVKANIVQQEQEVANKAKAQEAAQKEANKQSSNLADAQKDVDGANYWVNEYSNKLAQNQKAIDDAKANLNATQDQVNQAQQEVNNDQNKVAEAQKAVQNANAQKDQLAEQVNNANNAVSEATNEVNDKQSSLSQARQQADAAKAELDAAQSTVNGLQTKVDSINVITMPKNYFLYNKYGMPDRVNTAVVDAAYNANSYKDDQEAKKEAVAHNKDGVTQLTDAQQKELTLWVAGILNDVRQQVGLKPNLVVTPASLAHTNYIATHSTVPTFDHDTNAIDAADKLIPDLSMSSESIGTPWYAENMNDVKRGVYYHMLSMIFGDADANWGHAFQLTGDETSMLANTPGNPNPEYFGVSFRKDKGFIQFDSYTKWAVDPKEQKFEIPNYDGLKASLKDAKHELAVKQTSYGEATNTVNNAEKAYNVAATKLAQARQKQSSAKNAYEVANANVTKLNNDLANLQSSLKSAQEKLNKLTESKSDKDFDLWKASGFYEATKKDLDGAKSDAANMQKEFDKVKADYDQAFAKLSQAKADAKQAQDKLNSLKSNLSALQNAEENVAETAQALTDATAELDQAKKSADDLTAKLVEVKATLAEKETALTTAKFVLAKIEKEEAAKEAVKKAQEEAKKVAEEKAEHTNFYKAGNDKLIDSKGQVMPSDYTVKENKVYNAKGEFVGVVSSKVESRVVAHAIAKVEAKESTTLNSNAFSSYASKHAKDHTVKASSVLPTTGSRDTNLAGLIGLALASVGSLLGLATSKKKDLR</sequence>
<feature type="compositionally biased region" description="Basic and acidic residues" evidence="6">
    <location>
        <begin position="136"/>
        <end position="149"/>
    </location>
</feature>
<dbReference type="InterPro" id="IPR027607">
    <property type="entry name" value="Surf_Exclu_SEC10/PgrA"/>
</dbReference>
<feature type="region of interest" description="Disordered" evidence="6">
    <location>
        <begin position="33"/>
        <end position="119"/>
    </location>
</feature>
<feature type="chain" id="PRO_5043913714" evidence="7">
    <location>
        <begin position="33"/>
        <end position="881"/>
    </location>
</feature>
<evidence type="ECO:0000256" key="2">
    <source>
        <dbReference type="ARBA" id="ARBA00022525"/>
    </source>
</evidence>
<feature type="coiled-coil region" evidence="5">
    <location>
        <begin position="534"/>
        <end position="759"/>
    </location>
</feature>
<dbReference type="InterPro" id="IPR019931">
    <property type="entry name" value="LPXTG_anchor"/>
</dbReference>
<keyword evidence="2" id="KW-0964">Secreted</keyword>
<protein>
    <submittedName>
        <fullName evidence="9">SEC10/PgrA surface exclusion domain-containing protein</fullName>
    </submittedName>
</protein>
<evidence type="ECO:0000256" key="5">
    <source>
        <dbReference type="SAM" id="Coils"/>
    </source>
</evidence>
<evidence type="ECO:0000256" key="1">
    <source>
        <dbReference type="ARBA" id="ARBA00022512"/>
    </source>
</evidence>
<evidence type="ECO:0000313" key="9">
    <source>
        <dbReference type="EMBL" id="MDK6868780.1"/>
    </source>
</evidence>
<feature type="signal peptide" evidence="7">
    <location>
        <begin position="1"/>
        <end position="32"/>
    </location>
</feature>
<feature type="compositionally biased region" description="Basic and acidic residues" evidence="6">
    <location>
        <begin position="110"/>
        <end position="119"/>
    </location>
</feature>
<evidence type="ECO:0000313" key="10">
    <source>
        <dbReference type="Proteomes" id="UP001232113"/>
    </source>
</evidence>
<keyword evidence="4" id="KW-0572">Peptidoglycan-anchor</keyword>
<feature type="domain" description="Gram-positive cocci surface proteins LPxTG" evidence="8">
    <location>
        <begin position="845"/>
        <end position="881"/>
    </location>
</feature>
<feature type="region of interest" description="Disordered" evidence="6">
    <location>
        <begin position="136"/>
        <end position="158"/>
    </location>
</feature>
<dbReference type="RefSeq" id="WP_261374902.1">
    <property type="nucleotide sequence ID" value="NZ_JASOLY010000011.1"/>
</dbReference>
<dbReference type="GO" id="GO:0003682">
    <property type="term" value="F:chromatin binding"/>
    <property type="evidence" value="ECO:0007669"/>
    <property type="project" value="TreeGrafter"/>
</dbReference>
<dbReference type="GO" id="GO:0000796">
    <property type="term" value="C:condensin complex"/>
    <property type="evidence" value="ECO:0007669"/>
    <property type="project" value="TreeGrafter"/>
</dbReference>
<name>A0AAW6XKR8_9LACO</name>
<dbReference type="Gene3D" id="1.10.287.620">
    <property type="entry name" value="Helix Hairpins"/>
    <property type="match status" value="1"/>
</dbReference>
<evidence type="ECO:0000256" key="3">
    <source>
        <dbReference type="ARBA" id="ARBA00022729"/>
    </source>
</evidence>
<dbReference type="Gene3D" id="1.10.287.2610">
    <property type="match status" value="1"/>
</dbReference>
<evidence type="ECO:0000259" key="8">
    <source>
        <dbReference type="PROSITE" id="PS50847"/>
    </source>
</evidence>
<dbReference type="EMBL" id="JASOLY010000011">
    <property type="protein sequence ID" value="MDK6868780.1"/>
    <property type="molecule type" value="Genomic_DNA"/>
</dbReference>
<evidence type="ECO:0000256" key="4">
    <source>
        <dbReference type="ARBA" id="ARBA00023088"/>
    </source>
</evidence>
<keyword evidence="1" id="KW-0134">Cell wall</keyword>
<dbReference type="PANTHER" id="PTHR43941">
    <property type="entry name" value="STRUCTURAL MAINTENANCE OF CHROMOSOMES PROTEIN 2"/>
    <property type="match status" value="1"/>
</dbReference>
<dbReference type="PROSITE" id="PS50847">
    <property type="entry name" value="GRAM_POS_ANCHORING"/>
    <property type="match status" value="1"/>
</dbReference>
<dbReference type="PANTHER" id="PTHR43941:SF1">
    <property type="entry name" value="STRUCTURAL MAINTENANCE OF CHROMOSOMES PROTEIN 2"/>
    <property type="match status" value="1"/>
</dbReference>
<feature type="compositionally biased region" description="Polar residues" evidence="6">
    <location>
        <begin position="38"/>
        <end position="67"/>
    </location>
</feature>
<dbReference type="GO" id="GO:0000785">
    <property type="term" value="C:chromatin"/>
    <property type="evidence" value="ECO:0007669"/>
    <property type="project" value="TreeGrafter"/>
</dbReference>
<dbReference type="NCBIfam" id="TIGR01167">
    <property type="entry name" value="LPXTG_anchor"/>
    <property type="match status" value="1"/>
</dbReference>
<reference evidence="9" key="1">
    <citation type="submission" date="2023-05" db="EMBL/GenBank/DDBJ databases">
        <title>Cataloging the Phylogenetic Diversity of Human Bladder Bacteria.</title>
        <authorList>
            <person name="Du J."/>
        </authorList>
    </citation>
    <scope>NUCLEOTIDE SEQUENCE</scope>
    <source>
        <strain evidence="9">UMB6975B</strain>
    </source>
</reference>
<dbReference type="SUPFAM" id="SSF57997">
    <property type="entry name" value="Tropomyosin"/>
    <property type="match status" value="1"/>
</dbReference>
<proteinExistence type="predicted"/>
<evidence type="ECO:0000256" key="6">
    <source>
        <dbReference type="SAM" id="MobiDB-lite"/>
    </source>
</evidence>
<feature type="compositionally biased region" description="Basic and acidic residues" evidence="6">
    <location>
        <begin position="68"/>
        <end position="88"/>
    </location>
</feature>
<organism evidence="9 10">
    <name type="scientific">Lactobacillus paragasseri</name>
    <dbReference type="NCBI Taxonomy" id="2107999"/>
    <lineage>
        <taxon>Bacteria</taxon>
        <taxon>Bacillati</taxon>
        <taxon>Bacillota</taxon>
        <taxon>Bacilli</taxon>
        <taxon>Lactobacillales</taxon>
        <taxon>Lactobacillaceae</taxon>
        <taxon>Lactobacillus</taxon>
    </lineage>
</organism>
<dbReference type="AlphaFoldDB" id="A0AAW6XKR8"/>
<dbReference type="GO" id="GO:0000793">
    <property type="term" value="C:condensed chromosome"/>
    <property type="evidence" value="ECO:0007669"/>
    <property type="project" value="TreeGrafter"/>
</dbReference>
<evidence type="ECO:0000256" key="7">
    <source>
        <dbReference type="SAM" id="SignalP"/>
    </source>
</evidence>
<gene>
    <name evidence="9" type="ORF">QP354_06825</name>
</gene>